<gene>
    <name evidence="1" type="ORF">ACFQMG_08645</name>
</gene>
<dbReference type="EMBL" id="JBHTAJ010000012">
    <property type="protein sequence ID" value="MFC7179631.1"/>
    <property type="molecule type" value="Genomic_DNA"/>
</dbReference>
<dbReference type="Proteomes" id="UP001596435">
    <property type="component" value="Unassembled WGS sequence"/>
</dbReference>
<proteinExistence type="predicted"/>
<accession>A0ABW2FQR7</accession>
<evidence type="ECO:0000313" key="2">
    <source>
        <dbReference type="Proteomes" id="UP001596435"/>
    </source>
</evidence>
<evidence type="ECO:0000313" key="1">
    <source>
        <dbReference type="EMBL" id="MFC7179631.1"/>
    </source>
</evidence>
<protein>
    <submittedName>
        <fullName evidence="1">Uncharacterized protein</fullName>
    </submittedName>
</protein>
<organism evidence="1 2">
    <name type="scientific">Kitasatospora paranensis</name>
    <dbReference type="NCBI Taxonomy" id="258053"/>
    <lineage>
        <taxon>Bacteria</taxon>
        <taxon>Bacillati</taxon>
        <taxon>Actinomycetota</taxon>
        <taxon>Actinomycetes</taxon>
        <taxon>Kitasatosporales</taxon>
        <taxon>Streptomycetaceae</taxon>
        <taxon>Kitasatospora</taxon>
    </lineage>
</organism>
<comment type="caution">
    <text evidence="1">The sequence shown here is derived from an EMBL/GenBank/DDBJ whole genome shotgun (WGS) entry which is preliminary data.</text>
</comment>
<dbReference type="RefSeq" id="WP_100889601.1">
    <property type="nucleotide sequence ID" value="NZ_BAABKV010000001.1"/>
</dbReference>
<name>A0ABW2FQR7_9ACTN</name>
<reference evidence="2" key="1">
    <citation type="journal article" date="2019" name="Int. J. Syst. Evol. Microbiol.">
        <title>The Global Catalogue of Microorganisms (GCM) 10K type strain sequencing project: providing services to taxonomists for standard genome sequencing and annotation.</title>
        <authorList>
            <consortium name="The Broad Institute Genomics Platform"/>
            <consortium name="The Broad Institute Genome Sequencing Center for Infectious Disease"/>
            <person name="Wu L."/>
            <person name="Ma J."/>
        </authorList>
    </citation>
    <scope>NUCLEOTIDE SEQUENCE [LARGE SCALE GENOMIC DNA]</scope>
    <source>
        <strain evidence="2">CGMCC 1.12859</strain>
    </source>
</reference>
<keyword evidence="2" id="KW-1185">Reference proteome</keyword>
<sequence>MPGSVTISHTDALVMLAHDDARRLSVMLGEMSRMLGESGADRLTDMQVSALCEGQAHQREELTDWCRKLSGYLADHL</sequence>